<gene>
    <name evidence="2" type="ORF">PoB_000218500</name>
</gene>
<accession>A0AAV3XXY7</accession>
<comment type="caution">
    <text evidence="2">The sequence shown here is derived from an EMBL/GenBank/DDBJ whole genome shotgun (WGS) entry which is preliminary data.</text>
</comment>
<evidence type="ECO:0000256" key="1">
    <source>
        <dbReference type="SAM" id="MobiDB-lite"/>
    </source>
</evidence>
<name>A0AAV3XXY7_9GAST</name>
<keyword evidence="3" id="KW-1185">Reference proteome</keyword>
<proteinExistence type="predicted"/>
<sequence>MTNSYNSWLAETRGRRKVGVPMVLSNPSTVNTFRLLVMKVYSTTMSLGVEERWRRSDRDTADRKAKKQPRGKEVLFTND</sequence>
<feature type="region of interest" description="Disordered" evidence="1">
    <location>
        <begin position="52"/>
        <end position="79"/>
    </location>
</feature>
<reference evidence="2 3" key="1">
    <citation type="journal article" date="2021" name="Elife">
        <title>Chloroplast acquisition without the gene transfer in kleptoplastic sea slugs, Plakobranchus ocellatus.</title>
        <authorList>
            <person name="Maeda T."/>
            <person name="Takahashi S."/>
            <person name="Yoshida T."/>
            <person name="Shimamura S."/>
            <person name="Takaki Y."/>
            <person name="Nagai Y."/>
            <person name="Toyoda A."/>
            <person name="Suzuki Y."/>
            <person name="Arimoto A."/>
            <person name="Ishii H."/>
            <person name="Satoh N."/>
            <person name="Nishiyama T."/>
            <person name="Hasebe M."/>
            <person name="Maruyama T."/>
            <person name="Minagawa J."/>
            <person name="Obokata J."/>
            <person name="Shigenobu S."/>
        </authorList>
    </citation>
    <scope>NUCLEOTIDE SEQUENCE [LARGE SCALE GENOMIC DNA]</scope>
</reference>
<organism evidence="2 3">
    <name type="scientific">Plakobranchus ocellatus</name>
    <dbReference type="NCBI Taxonomy" id="259542"/>
    <lineage>
        <taxon>Eukaryota</taxon>
        <taxon>Metazoa</taxon>
        <taxon>Spiralia</taxon>
        <taxon>Lophotrochozoa</taxon>
        <taxon>Mollusca</taxon>
        <taxon>Gastropoda</taxon>
        <taxon>Heterobranchia</taxon>
        <taxon>Euthyneura</taxon>
        <taxon>Panpulmonata</taxon>
        <taxon>Sacoglossa</taxon>
        <taxon>Placobranchoidea</taxon>
        <taxon>Plakobranchidae</taxon>
        <taxon>Plakobranchus</taxon>
    </lineage>
</organism>
<feature type="compositionally biased region" description="Basic and acidic residues" evidence="1">
    <location>
        <begin position="52"/>
        <end position="63"/>
    </location>
</feature>
<protein>
    <submittedName>
        <fullName evidence="2">Uncharacterized protein</fullName>
    </submittedName>
</protein>
<dbReference type="EMBL" id="BLXT01000290">
    <property type="protein sequence ID" value="GFN75679.1"/>
    <property type="molecule type" value="Genomic_DNA"/>
</dbReference>
<evidence type="ECO:0000313" key="3">
    <source>
        <dbReference type="Proteomes" id="UP000735302"/>
    </source>
</evidence>
<evidence type="ECO:0000313" key="2">
    <source>
        <dbReference type="EMBL" id="GFN75679.1"/>
    </source>
</evidence>
<dbReference type="Proteomes" id="UP000735302">
    <property type="component" value="Unassembled WGS sequence"/>
</dbReference>
<dbReference type="AlphaFoldDB" id="A0AAV3XXY7"/>